<dbReference type="InterPro" id="IPR050611">
    <property type="entry name" value="ABCF"/>
</dbReference>
<dbReference type="SUPFAM" id="SSF52540">
    <property type="entry name" value="P-loop containing nucleoside triphosphate hydrolases"/>
    <property type="match status" value="1"/>
</dbReference>
<protein>
    <recommendedName>
        <fullName evidence="4">ABC transporter domain-containing protein</fullName>
    </recommendedName>
</protein>
<keyword evidence="1" id="KW-0677">Repeat</keyword>
<dbReference type="PANTHER" id="PTHR19211:SF117">
    <property type="entry name" value="ATP-BINDING CASSETTE SUB-FAMILY F MEMBER 3"/>
    <property type="match status" value="1"/>
</dbReference>
<evidence type="ECO:0008006" key="4">
    <source>
        <dbReference type="Google" id="ProtNLM"/>
    </source>
</evidence>
<keyword evidence="3" id="KW-1185">Reference proteome</keyword>
<evidence type="ECO:0000256" key="1">
    <source>
        <dbReference type="ARBA" id="ARBA00022737"/>
    </source>
</evidence>
<reference evidence="2" key="4">
    <citation type="submission" date="2019-03" db="UniProtKB">
        <authorList>
            <consortium name="EnsemblPlants"/>
        </authorList>
    </citation>
    <scope>IDENTIFICATION</scope>
</reference>
<accession>A0A453Q571</accession>
<evidence type="ECO:0000313" key="2">
    <source>
        <dbReference type="EnsemblPlants" id="AET6Gv20986000.18"/>
    </source>
</evidence>
<evidence type="ECO:0000313" key="3">
    <source>
        <dbReference type="Proteomes" id="UP000015105"/>
    </source>
</evidence>
<name>A0A453Q571_AEGTS</name>
<reference evidence="2" key="3">
    <citation type="journal article" date="2017" name="Nature">
        <title>Genome sequence of the progenitor of the wheat D genome Aegilops tauschii.</title>
        <authorList>
            <person name="Luo M.C."/>
            <person name="Gu Y.Q."/>
            <person name="Puiu D."/>
            <person name="Wang H."/>
            <person name="Twardziok S.O."/>
            <person name="Deal K.R."/>
            <person name="Huo N."/>
            <person name="Zhu T."/>
            <person name="Wang L."/>
            <person name="Wang Y."/>
            <person name="McGuire P.E."/>
            <person name="Liu S."/>
            <person name="Long H."/>
            <person name="Ramasamy R.K."/>
            <person name="Rodriguez J.C."/>
            <person name="Van S.L."/>
            <person name="Yuan L."/>
            <person name="Wang Z."/>
            <person name="Xia Z."/>
            <person name="Xiao L."/>
            <person name="Anderson O.D."/>
            <person name="Ouyang S."/>
            <person name="Liang Y."/>
            <person name="Zimin A.V."/>
            <person name="Pertea G."/>
            <person name="Qi P."/>
            <person name="Bennetzen J.L."/>
            <person name="Dai X."/>
            <person name="Dawson M.W."/>
            <person name="Muller H.G."/>
            <person name="Kugler K."/>
            <person name="Rivarola-Duarte L."/>
            <person name="Spannagl M."/>
            <person name="Mayer K.F.X."/>
            <person name="Lu F.H."/>
            <person name="Bevan M.W."/>
            <person name="Leroy P."/>
            <person name="Li P."/>
            <person name="You F.M."/>
            <person name="Sun Q."/>
            <person name="Liu Z."/>
            <person name="Lyons E."/>
            <person name="Wicker T."/>
            <person name="Salzberg S.L."/>
            <person name="Devos K.M."/>
            <person name="Dvorak J."/>
        </authorList>
    </citation>
    <scope>NUCLEOTIDE SEQUENCE [LARGE SCALE GENOMIC DNA]</scope>
    <source>
        <strain evidence="2">cv. AL8/78</strain>
    </source>
</reference>
<organism evidence="2 3">
    <name type="scientific">Aegilops tauschii subsp. strangulata</name>
    <name type="common">Goatgrass</name>
    <dbReference type="NCBI Taxonomy" id="200361"/>
    <lineage>
        <taxon>Eukaryota</taxon>
        <taxon>Viridiplantae</taxon>
        <taxon>Streptophyta</taxon>
        <taxon>Embryophyta</taxon>
        <taxon>Tracheophyta</taxon>
        <taxon>Spermatophyta</taxon>
        <taxon>Magnoliopsida</taxon>
        <taxon>Liliopsida</taxon>
        <taxon>Poales</taxon>
        <taxon>Poaceae</taxon>
        <taxon>BOP clade</taxon>
        <taxon>Pooideae</taxon>
        <taxon>Triticodae</taxon>
        <taxon>Triticeae</taxon>
        <taxon>Triticinae</taxon>
        <taxon>Aegilops</taxon>
    </lineage>
</organism>
<dbReference type="PANTHER" id="PTHR19211">
    <property type="entry name" value="ATP-BINDING TRANSPORT PROTEIN-RELATED"/>
    <property type="match status" value="1"/>
</dbReference>
<reference evidence="2" key="5">
    <citation type="journal article" date="2021" name="G3 (Bethesda)">
        <title>Aegilops tauschii genome assembly Aet v5.0 features greater sequence contiguity and improved annotation.</title>
        <authorList>
            <person name="Wang L."/>
            <person name="Zhu T."/>
            <person name="Rodriguez J.C."/>
            <person name="Deal K.R."/>
            <person name="Dubcovsky J."/>
            <person name="McGuire P.E."/>
            <person name="Lux T."/>
            <person name="Spannagl M."/>
            <person name="Mayer K.F.X."/>
            <person name="Baldrich P."/>
            <person name="Meyers B.C."/>
            <person name="Huo N."/>
            <person name="Gu Y.Q."/>
            <person name="Zhou H."/>
            <person name="Devos K.M."/>
            <person name="Bennetzen J.L."/>
            <person name="Unver T."/>
            <person name="Budak H."/>
            <person name="Gulick P.J."/>
            <person name="Galiba G."/>
            <person name="Kalapos B."/>
            <person name="Nelson D.R."/>
            <person name="Li P."/>
            <person name="You F.M."/>
            <person name="Luo M.C."/>
            <person name="Dvorak J."/>
        </authorList>
    </citation>
    <scope>NUCLEOTIDE SEQUENCE [LARGE SCALE GENOMIC DNA]</scope>
    <source>
        <strain evidence="2">cv. AL8/78</strain>
    </source>
</reference>
<dbReference type="InterPro" id="IPR027417">
    <property type="entry name" value="P-loop_NTPase"/>
</dbReference>
<dbReference type="AlphaFoldDB" id="A0A453Q571"/>
<sequence>AASILEGLSFTPEVQCRNTRSFSRIVLARALFTEPDLLLFDEPTAKPSLSPCCVMVRNLETYLLKWPKAFIVVCHAQRVSEYGCHRRSSPTCLRR</sequence>
<dbReference type="Gene3D" id="3.40.50.300">
    <property type="entry name" value="P-loop containing nucleotide triphosphate hydrolases"/>
    <property type="match status" value="1"/>
</dbReference>
<dbReference type="GO" id="GO:0005524">
    <property type="term" value="F:ATP binding"/>
    <property type="evidence" value="ECO:0007669"/>
    <property type="project" value="TreeGrafter"/>
</dbReference>
<dbReference type="EnsemblPlants" id="AET6Gv20986000.18">
    <property type="protein sequence ID" value="AET6Gv20986000.18"/>
    <property type="gene ID" value="AET6Gv20986000"/>
</dbReference>
<proteinExistence type="predicted"/>
<dbReference type="CDD" id="cd00267">
    <property type="entry name" value="ABC_ATPase"/>
    <property type="match status" value="1"/>
</dbReference>
<dbReference type="Proteomes" id="UP000015105">
    <property type="component" value="Chromosome 6D"/>
</dbReference>
<dbReference type="Gramene" id="AET6Gv20986000.18">
    <property type="protein sequence ID" value="AET6Gv20986000.18"/>
    <property type="gene ID" value="AET6Gv20986000"/>
</dbReference>
<reference evidence="3" key="1">
    <citation type="journal article" date="2014" name="Science">
        <title>Ancient hybridizations among the ancestral genomes of bread wheat.</title>
        <authorList>
            <consortium name="International Wheat Genome Sequencing Consortium,"/>
            <person name="Marcussen T."/>
            <person name="Sandve S.R."/>
            <person name="Heier L."/>
            <person name="Spannagl M."/>
            <person name="Pfeifer M."/>
            <person name="Jakobsen K.S."/>
            <person name="Wulff B.B."/>
            <person name="Steuernagel B."/>
            <person name="Mayer K.F."/>
            <person name="Olsen O.A."/>
        </authorList>
    </citation>
    <scope>NUCLEOTIDE SEQUENCE [LARGE SCALE GENOMIC DNA]</scope>
    <source>
        <strain evidence="3">cv. AL8/78</strain>
    </source>
</reference>
<reference evidence="3" key="2">
    <citation type="journal article" date="2017" name="Nat. Plants">
        <title>The Aegilops tauschii genome reveals multiple impacts of transposons.</title>
        <authorList>
            <person name="Zhao G."/>
            <person name="Zou C."/>
            <person name="Li K."/>
            <person name="Wang K."/>
            <person name="Li T."/>
            <person name="Gao L."/>
            <person name="Zhang X."/>
            <person name="Wang H."/>
            <person name="Yang Z."/>
            <person name="Liu X."/>
            <person name="Jiang W."/>
            <person name="Mao L."/>
            <person name="Kong X."/>
            <person name="Jiao Y."/>
            <person name="Jia J."/>
        </authorList>
    </citation>
    <scope>NUCLEOTIDE SEQUENCE [LARGE SCALE GENOMIC DNA]</scope>
    <source>
        <strain evidence="3">cv. AL8/78</strain>
    </source>
</reference>